<comment type="caution">
    <text evidence="5">The sequence shown here is derived from an EMBL/GenBank/DDBJ whole genome shotgun (WGS) entry which is preliminary data.</text>
</comment>
<dbReference type="PANTHER" id="PTHR30349">
    <property type="entry name" value="PHAGE INTEGRASE-RELATED"/>
    <property type="match status" value="1"/>
</dbReference>
<dbReference type="Pfam" id="PF00589">
    <property type="entry name" value="Phage_integrase"/>
    <property type="match status" value="1"/>
</dbReference>
<evidence type="ECO:0000256" key="2">
    <source>
        <dbReference type="ARBA" id="ARBA00023125"/>
    </source>
</evidence>
<keyword evidence="2" id="KW-0238">DNA-binding</keyword>
<keyword evidence="3" id="KW-0233">DNA recombination</keyword>
<evidence type="ECO:0000313" key="5">
    <source>
        <dbReference type="EMBL" id="OOO67092.1"/>
    </source>
</evidence>
<evidence type="ECO:0000256" key="1">
    <source>
        <dbReference type="ARBA" id="ARBA00008857"/>
    </source>
</evidence>
<dbReference type="InterPro" id="IPR050090">
    <property type="entry name" value="Tyrosine_recombinase_XerCD"/>
</dbReference>
<evidence type="ECO:0000259" key="4">
    <source>
        <dbReference type="PROSITE" id="PS51898"/>
    </source>
</evidence>
<sequence length="331" mass="38988">MGNKKIKFHFDDTFKTEMQLNQSKNDFSLQEFFNKHNIFMNDKELEGLAERTLKEHLVNLDYFKRYITKNIQSDLNCIETDTHIFKSYLYYMIHEKKYSPFTVNIRIRTIKCYLRWLYKNSYIKENITMKLKLVKTPEDTIKPLTDIEVKKILRSCDISTYAGFRDYAAMLIILDCGIRVGEMVRLLISDVDLKEGFITVRADVSKTRTVRYLPISKKTCKLLKELIECAIENNSEYLFQSTYGGNIKKQNLILSFRRVGEKAGLVKRCTPYVFRHTFATNAVKNGVMDLFTLQRIMGHASLTTTRKYIQLETTDLKKKHDKASPIDRYFK</sequence>
<proteinExistence type="inferred from homology"/>
<dbReference type="EMBL" id="MRAE01000011">
    <property type="protein sequence ID" value="OOO67092.1"/>
    <property type="molecule type" value="Genomic_DNA"/>
</dbReference>
<dbReference type="InterPro" id="IPR013762">
    <property type="entry name" value="Integrase-like_cat_sf"/>
</dbReference>
<dbReference type="Proteomes" id="UP000190256">
    <property type="component" value="Unassembled WGS sequence"/>
</dbReference>
<dbReference type="GO" id="GO:0003677">
    <property type="term" value="F:DNA binding"/>
    <property type="evidence" value="ECO:0007669"/>
    <property type="project" value="UniProtKB-KW"/>
</dbReference>
<dbReference type="InterPro" id="IPR011010">
    <property type="entry name" value="DNA_brk_join_enz"/>
</dbReference>
<dbReference type="PANTHER" id="PTHR30349:SF41">
    <property type="entry name" value="INTEGRASE_RECOMBINASE PROTEIN MJ0367-RELATED"/>
    <property type="match status" value="1"/>
</dbReference>
<gene>
    <name evidence="5" type="ORF">BS638_06050</name>
</gene>
<dbReference type="CDD" id="cd00397">
    <property type="entry name" value="DNA_BRE_C"/>
    <property type="match status" value="1"/>
</dbReference>
<dbReference type="InterPro" id="IPR025269">
    <property type="entry name" value="SAM-like_dom"/>
</dbReference>
<protein>
    <recommendedName>
        <fullName evidence="4">Tyr recombinase domain-containing protein</fullName>
    </recommendedName>
</protein>
<dbReference type="GO" id="GO:0006310">
    <property type="term" value="P:DNA recombination"/>
    <property type="evidence" value="ECO:0007669"/>
    <property type="project" value="UniProtKB-KW"/>
</dbReference>
<dbReference type="RefSeq" id="WP_078054539.1">
    <property type="nucleotide sequence ID" value="NZ_JANKAH010000002.1"/>
</dbReference>
<feature type="domain" description="Tyr recombinase" evidence="4">
    <location>
        <begin position="139"/>
        <end position="321"/>
    </location>
</feature>
<name>A0A1S9IA47_9CLOT</name>
<accession>A0A1S9IA47</accession>
<organism evidence="5 6">
    <name type="scientific">Clostridium tepidum</name>
    <dbReference type="NCBI Taxonomy" id="1962263"/>
    <lineage>
        <taxon>Bacteria</taxon>
        <taxon>Bacillati</taxon>
        <taxon>Bacillota</taxon>
        <taxon>Clostridia</taxon>
        <taxon>Eubacteriales</taxon>
        <taxon>Clostridiaceae</taxon>
        <taxon>Clostridium</taxon>
    </lineage>
</organism>
<dbReference type="AlphaFoldDB" id="A0A1S9IA47"/>
<evidence type="ECO:0000256" key="3">
    <source>
        <dbReference type="ARBA" id="ARBA00023172"/>
    </source>
</evidence>
<dbReference type="GO" id="GO:0015074">
    <property type="term" value="P:DNA integration"/>
    <property type="evidence" value="ECO:0007669"/>
    <property type="project" value="InterPro"/>
</dbReference>
<dbReference type="PROSITE" id="PS51898">
    <property type="entry name" value="TYR_RECOMBINASE"/>
    <property type="match status" value="1"/>
</dbReference>
<dbReference type="Gene3D" id="1.10.150.130">
    <property type="match status" value="1"/>
</dbReference>
<reference evidence="5 6" key="1">
    <citation type="submission" date="2016-12" db="EMBL/GenBank/DDBJ databases">
        <title>Clostridium tepidum sp. nov., a close relative of Clostridium sporogenes and Clostridium botulinum Group I.</title>
        <authorList>
            <person name="Dobritsa A.P."/>
            <person name="Kutumbaka K.K."/>
            <person name="Werner K."/>
            <person name="Wiedmann M."/>
            <person name="Asmus A."/>
            <person name="Samadpour M."/>
        </authorList>
    </citation>
    <scope>NUCLEOTIDE SEQUENCE [LARGE SCALE GENOMIC DNA]</scope>
    <source>
        <strain evidence="5 6">IEH 97212</strain>
    </source>
</reference>
<dbReference type="Pfam" id="PF13102">
    <property type="entry name" value="Phage_int_SAM_5"/>
    <property type="match status" value="1"/>
</dbReference>
<dbReference type="InterPro" id="IPR010998">
    <property type="entry name" value="Integrase_recombinase_N"/>
</dbReference>
<evidence type="ECO:0000313" key="6">
    <source>
        <dbReference type="Proteomes" id="UP000190256"/>
    </source>
</evidence>
<dbReference type="Gene3D" id="1.10.443.10">
    <property type="entry name" value="Intergrase catalytic core"/>
    <property type="match status" value="1"/>
</dbReference>
<dbReference type="OrthoDB" id="9785687at2"/>
<dbReference type="SUPFAM" id="SSF56349">
    <property type="entry name" value="DNA breaking-rejoining enzymes"/>
    <property type="match status" value="1"/>
</dbReference>
<comment type="similarity">
    <text evidence="1">Belongs to the 'phage' integrase family.</text>
</comment>
<dbReference type="InterPro" id="IPR002104">
    <property type="entry name" value="Integrase_catalytic"/>
</dbReference>